<dbReference type="RefSeq" id="WP_109015553.1">
    <property type="nucleotide sequence ID" value="NZ_BDOQ01000007.1"/>
</dbReference>
<protein>
    <submittedName>
        <fullName evidence="2">Major facilitator transporter</fullName>
    </submittedName>
</protein>
<reference evidence="2 3" key="1">
    <citation type="journal article" date="2018" name="Environ. Microbiol.">
        <title>Isolation and genomic characterization of Novimethylophilus kurashikiensis gen. nov. sp. nov., a new lanthanide-dependent methylotrophic species of Methylophilaceae.</title>
        <authorList>
            <person name="Lv H."/>
            <person name="Sahin N."/>
            <person name="Tani A."/>
        </authorList>
    </citation>
    <scope>NUCLEOTIDE SEQUENCE [LARGE SCALE GENOMIC DNA]</scope>
    <source>
        <strain evidence="2 3">La2-4</strain>
    </source>
</reference>
<comment type="caution">
    <text evidence="2">The sequence shown here is derived from an EMBL/GenBank/DDBJ whole genome shotgun (WGS) entry which is preliminary data.</text>
</comment>
<feature type="transmembrane region" description="Helical" evidence="1">
    <location>
        <begin position="153"/>
        <end position="168"/>
    </location>
</feature>
<keyword evidence="1" id="KW-1133">Transmembrane helix</keyword>
<proteinExistence type="predicted"/>
<dbReference type="AlphaFoldDB" id="A0A2R5F7Y9"/>
<keyword evidence="3" id="KW-1185">Reference proteome</keyword>
<organism evidence="2 3">
    <name type="scientific">Novimethylophilus kurashikiensis</name>
    <dbReference type="NCBI Taxonomy" id="1825523"/>
    <lineage>
        <taxon>Bacteria</taxon>
        <taxon>Pseudomonadati</taxon>
        <taxon>Pseudomonadota</taxon>
        <taxon>Betaproteobacteria</taxon>
        <taxon>Nitrosomonadales</taxon>
        <taxon>Methylophilaceae</taxon>
        <taxon>Novimethylophilus</taxon>
    </lineage>
</organism>
<dbReference type="EMBL" id="BDOQ01000007">
    <property type="protein sequence ID" value="GBG14360.1"/>
    <property type="molecule type" value="Genomic_DNA"/>
</dbReference>
<dbReference type="OrthoDB" id="8774202at2"/>
<evidence type="ECO:0000313" key="3">
    <source>
        <dbReference type="Proteomes" id="UP000245081"/>
    </source>
</evidence>
<name>A0A2R5F7Y9_9PROT</name>
<keyword evidence="1" id="KW-0812">Transmembrane</keyword>
<feature type="transmembrane region" description="Helical" evidence="1">
    <location>
        <begin position="12"/>
        <end position="31"/>
    </location>
</feature>
<feature type="transmembrane region" description="Helical" evidence="1">
    <location>
        <begin position="93"/>
        <end position="115"/>
    </location>
</feature>
<accession>A0A2R5F7Y9</accession>
<gene>
    <name evidence="2" type="ORF">NMK_1959</name>
</gene>
<keyword evidence="1" id="KW-0472">Membrane</keyword>
<sequence length="169" mass="18586">MQAYLAFWFDALPPAALALEVLMLVLTIVLVRSSMHPSTFALVSWVGTVTHEASHGIVGLVLGAKPCELSLFPKQNADGSWTLGYVAFSNMRWWNAPFTAMAPMLLAPLAIWLVADWAYPFIVAGDTLGSLWRTSICSIIFQASWPSKQDFKVAAPGLAVIIFLLWLFN</sequence>
<evidence type="ECO:0000313" key="2">
    <source>
        <dbReference type="EMBL" id="GBG14360.1"/>
    </source>
</evidence>
<evidence type="ECO:0000256" key="1">
    <source>
        <dbReference type="SAM" id="Phobius"/>
    </source>
</evidence>
<dbReference type="Proteomes" id="UP000245081">
    <property type="component" value="Unassembled WGS sequence"/>
</dbReference>